<dbReference type="Gene3D" id="3.40.390.10">
    <property type="entry name" value="Collagenase (Catalytic Domain)"/>
    <property type="match status" value="1"/>
</dbReference>
<feature type="binding site" evidence="2">
    <location>
        <position position="110"/>
    </location>
    <ligand>
        <name>Zn(2+)</name>
        <dbReference type="ChEBI" id="CHEBI:29105"/>
        <note>catalytic</note>
    </ligand>
</feature>
<keyword evidence="1" id="KW-1015">Disulfide bond</keyword>
<evidence type="ECO:0000313" key="6">
    <source>
        <dbReference type="Proteomes" id="UP001196413"/>
    </source>
</evidence>
<dbReference type="EMBL" id="JAHQIW010006753">
    <property type="protein sequence ID" value="KAJ1370210.1"/>
    <property type="molecule type" value="Genomic_DNA"/>
</dbReference>
<dbReference type="InterPro" id="IPR024079">
    <property type="entry name" value="MetalloPept_cat_dom_sf"/>
</dbReference>
<gene>
    <name evidence="5" type="primary">NAS-31_87</name>
    <name evidence="5" type="ORF">KIN20_031896</name>
</gene>
<dbReference type="SUPFAM" id="SSF55486">
    <property type="entry name" value="Metalloproteases ('zincins'), catalytic domain"/>
    <property type="match status" value="1"/>
</dbReference>
<feature type="binding site" evidence="2">
    <location>
        <position position="106"/>
    </location>
    <ligand>
        <name>Zn(2+)</name>
        <dbReference type="ChEBI" id="CHEBI:29105"/>
        <note>catalytic</note>
    </ligand>
</feature>
<dbReference type="GO" id="GO:0004222">
    <property type="term" value="F:metalloendopeptidase activity"/>
    <property type="evidence" value="ECO:0007669"/>
    <property type="project" value="UniProtKB-UniRule"/>
</dbReference>
<name>A0AAD5R5U4_PARTN</name>
<keyword evidence="6" id="KW-1185">Reference proteome</keyword>
<proteinExistence type="predicted"/>
<comment type="cofactor">
    <cofactor evidence="2 3">
        <name>Zn(2+)</name>
        <dbReference type="ChEBI" id="CHEBI:29105"/>
    </cofactor>
    <text evidence="2 3">Binds 1 zinc ion per subunit.</text>
</comment>
<dbReference type="Proteomes" id="UP001196413">
    <property type="component" value="Unassembled WGS sequence"/>
</dbReference>
<evidence type="ECO:0000259" key="4">
    <source>
        <dbReference type="PROSITE" id="PS51864"/>
    </source>
</evidence>
<organism evidence="5 6">
    <name type="scientific">Parelaphostrongylus tenuis</name>
    <name type="common">Meningeal worm</name>
    <dbReference type="NCBI Taxonomy" id="148309"/>
    <lineage>
        <taxon>Eukaryota</taxon>
        <taxon>Metazoa</taxon>
        <taxon>Ecdysozoa</taxon>
        <taxon>Nematoda</taxon>
        <taxon>Chromadorea</taxon>
        <taxon>Rhabditida</taxon>
        <taxon>Rhabditina</taxon>
        <taxon>Rhabditomorpha</taxon>
        <taxon>Strongyloidea</taxon>
        <taxon>Metastrongylidae</taxon>
        <taxon>Parelaphostrongylus</taxon>
    </lineage>
</organism>
<protein>
    <recommendedName>
        <fullName evidence="3">Metalloendopeptidase</fullName>
        <ecNumber evidence="3">3.4.24.-</ecNumber>
    </recommendedName>
</protein>
<evidence type="ECO:0000256" key="1">
    <source>
        <dbReference type="ARBA" id="ARBA00023157"/>
    </source>
</evidence>
<feature type="binding site" evidence="2">
    <location>
        <position position="116"/>
    </location>
    <ligand>
        <name>Zn(2+)</name>
        <dbReference type="ChEBI" id="CHEBI:29105"/>
        <note>catalytic</note>
    </ligand>
</feature>
<dbReference type="PANTHER" id="PTHR10127:SF793">
    <property type="entry name" value="ZINC METALLOPROTEINASE NAS-31"/>
    <property type="match status" value="1"/>
</dbReference>
<feature type="active site" evidence="2">
    <location>
        <position position="107"/>
    </location>
</feature>
<dbReference type="AlphaFoldDB" id="A0AAD5R5U4"/>
<dbReference type="PRINTS" id="PR00480">
    <property type="entry name" value="ASTACIN"/>
</dbReference>
<dbReference type="GO" id="GO:0006508">
    <property type="term" value="P:proteolysis"/>
    <property type="evidence" value="ECO:0007669"/>
    <property type="project" value="UniProtKB-KW"/>
</dbReference>
<sequence length="183" mass="20703">MEDVITNKDKRNKRQAFRDKNYPKTLWSNGVNYVFWNASHGARRVFKKAVEVWTHATCINFAESYTAPDRINVIKGGGCWSYVGRLGGQQSLSLGAACEDIGTALHELGHALGLFHTQSRHDRDDYITLHPENLQPSGCGKILTATSSFQTLEDTLGDPRSNIKLDEYKMCNYWIQVFQSMLT</sequence>
<dbReference type="GO" id="GO:0008270">
    <property type="term" value="F:zinc ion binding"/>
    <property type="evidence" value="ECO:0007669"/>
    <property type="project" value="UniProtKB-UniRule"/>
</dbReference>
<dbReference type="EC" id="3.4.24.-" evidence="3"/>
<evidence type="ECO:0000256" key="2">
    <source>
        <dbReference type="PROSITE-ProRule" id="PRU01211"/>
    </source>
</evidence>
<evidence type="ECO:0000256" key="3">
    <source>
        <dbReference type="RuleBase" id="RU361183"/>
    </source>
</evidence>
<dbReference type="PANTHER" id="PTHR10127">
    <property type="entry name" value="DISCOIDIN, CUB, EGF, LAMININ , AND ZINC METALLOPROTEASE DOMAIN CONTAINING"/>
    <property type="match status" value="1"/>
</dbReference>
<comment type="caution">
    <text evidence="5">The sequence shown here is derived from an EMBL/GenBank/DDBJ whole genome shotgun (WGS) entry which is preliminary data.</text>
</comment>
<comment type="caution">
    <text evidence="2">Lacks conserved residue(s) required for the propagation of feature annotation.</text>
</comment>
<keyword evidence="2 3" id="KW-0862">Zinc</keyword>
<dbReference type="Pfam" id="PF01400">
    <property type="entry name" value="Astacin"/>
    <property type="match status" value="1"/>
</dbReference>
<keyword evidence="2 3" id="KW-0482">Metalloprotease</keyword>
<accession>A0AAD5R5U4</accession>
<dbReference type="InterPro" id="IPR006026">
    <property type="entry name" value="Peptidase_Metallo"/>
</dbReference>
<keyword evidence="2 3" id="KW-0378">Hydrolase</keyword>
<reference evidence="5" key="1">
    <citation type="submission" date="2021-06" db="EMBL/GenBank/DDBJ databases">
        <title>Parelaphostrongylus tenuis whole genome reference sequence.</title>
        <authorList>
            <person name="Garwood T.J."/>
            <person name="Larsen P.A."/>
            <person name="Fountain-Jones N.M."/>
            <person name="Garbe J.R."/>
            <person name="Macchietto M.G."/>
            <person name="Kania S.A."/>
            <person name="Gerhold R.W."/>
            <person name="Richards J.E."/>
            <person name="Wolf T.M."/>
        </authorList>
    </citation>
    <scope>NUCLEOTIDE SEQUENCE</scope>
    <source>
        <strain evidence="5">MNPRO001-30</strain>
        <tissue evidence="5">Meninges</tissue>
    </source>
</reference>
<dbReference type="InterPro" id="IPR001506">
    <property type="entry name" value="Peptidase_M12A"/>
</dbReference>
<keyword evidence="2 3" id="KW-0479">Metal-binding</keyword>
<dbReference type="SMART" id="SM00235">
    <property type="entry name" value="ZnMc"/>
    <property type="match status" value="1"/>
</dbReference>
<feature type="domain" description="Peptidase M12A" evidence="4">
    <location>
        <begin position="15"/>
        <end position="183"/>
    </location>
</feature>
<evidence type="ECO:0000313" key="5">
    <source>
        <dbReference type="EMBL" id="KAJ1370210.1"/>
    </source>
</evidence>
<keyword evidence="2 3" id="KW-0645">Protease</keyword>
<dbReference type="PROSITE" id="PS51864">
    <property type="entry name" value="ASTACIN"/>
    <property type="match status" value="1"/>
</dbReference>